<dbReference type="Proteomes" id="UP000265515">
    <property type="component" value="Unassembled WGS sequence"/>
</dbReference>
<sequence length="1086" mass="122086">MSYKISPSVKRQVQMYRYVEVVESGTGFLVLTVLSLGVGSFGPDMSARILWTCLALVLLEAFSKLLRGFIHKVYFHGMSCAQVARGQGSSYRFILGSFTVLDGKIRSTFAYVALSAFVRLCAMVAQLILGVFLYKAIREVKGHPDYHKDWSKKRLHEFLIVTCAVLLLHSVLMGALIFFGLEYALLRLVLGYLKQLFGLPRRCSICRDTKPLHQTANFPFWERLERTRAEMQMGVTWYVHYSRHFCFSAVEAHSHKNECGLSGHWFHSVKELVDMVRENLPGLSDENSAGGGKRRRAVAKKVPMALASLLELSVQSKSSDCELSAAEEMLDHMQDLPQSSRCRHDVDAGLDFARAHGYLTMLQVIKCSPPRSDDIILAASILAGFASGLSVLPWQPYPSGCEREGCRQHCILAMLEDDDFRYITVDLLHDFHRRITSSDCASTITIARPWTDHFTALTANDSRRSLRAAAASALSSFAQAASDIQAHLHGHRRPCTQPKPLSASDGVKSRDDSDEVDKAYARRLSNGYTTLSPLGWPLETGNPDFHVAKDVWVNGVLSVLMKTDTVDALLELASKSDKSENLSCYVVADAIRTLSALWSRRMITWHRFDDRLLEHFPPPMASIDELQNPDSVRERLKALVKLCSEPQVHPRFLAGTVQSVLTKLHLAKILISQGIRDVDEAVAEMLLQCLCYWRRALGPRDVDWLACETIETLRDLFVTSTQKSELQLLIWKSPGGVNCLRLMLNHRVSVMRAVRFYGSDPKLFDQRLLQDLSHPQMEEQIWSSDVGTLENNCVAAAAGLLAELIKSPEKGSSFLPEPSVKPAFYRTLFFSLSSILDVEKMQIHKDSDTASSSCCEDSASRPWTFYVPNFNLIARFVLLFWESLGNPAWRPAFGLFENINSSLNEGAENRMEHFERAVNFLLSTRYAVMIADLLLTRHPELVQNQFDRDLVSTCFPPFVRLLTTSIPRLQACLKLDVWEEGILSEIKHGVARVLCLILPQVYRLQLAAPLQSLSSKDSRAKLRTTDPINKELSFYNVSLALDHLQKWAASECLSTKLEVSGHSIRTVERSIDIANLVDLVEKLAHS</sequence>
<name>A0A388K7V2_CHABU</name>
<keyword evidence="2" id="KW-0812">Transmembrane</keyword>
<reference evidence="3 4" key="1">
    <citation type="journal article" date="2018" name="Cell">
        <title>The Chara Genome: Secondary Complexity and Implications for Plant Terrestrialization.</title>
        <authorList>
            <person name="Nishiyama T."/>
            <person name="Sakayama H."/>
            <person name="Vries J.D."/>
            <person name="Buschmann H."/>
            <person name="Saint-Marcoux D."/>
            <person name="Ullrich K.K."/>
            <person name="Haas F.B."/>
            <person name="Vanderstraeten L."/>
            <person name="Becker D."/>
            <person name="Lang D."/>
            <person name="Vosolsobe S."/>
            <person name="Rombauts S."/>
            <person name="Wilhelmsson P.K.I."/>
            <person name="Janitza P."/>
            <person name="Kern R."/>
            <person name="Heyl A."/>
            <person name="Rumpler F."/>
            <person name="Villalobos L.I.A.C."/>
            <person name="Clay J.M."/>
            <person name="Skokan R."/>
            <person name="Toyoda A."/>
            <person name="Suzuki Y."/>
            <person name="Kagoshima H."/>
            <person name="Schijlen E."/>
            <person name="Tajeshwar N."/>
            <person name="Catarino B."/>
            <person name="Hetherington A.J."/>
            <person name="Saltykova A."/>
            <person name="Bonnot C."/>
            <person name="Breuninger H."/>
            <person name="Symeonidi A."/>
            <person name="Radhakrishnan G.V."/>
            <person name="Van Nieuwerburgh F."/>
            <person name="Deforce D."/>
            <person name="Chang C."/>
            <person name="Karol K.G."/>
            <person name="Hedrich R."/>
            <person name="Ulvskov P."/>
            <person name="Glockner G."/>
            <person name="Delwiche C.F."/>
            <person name="Petrasek J."/>
            <person name="Van de Peer Y."/>
            <person name="Friml J."/>
            <person name="Beilby M."/>
            <person name="Dolan L."/>
            <person name="Kohara Y."/>
            <person name="Sugano S."/>
            <person name="Fujiyama A."/>
            <person name="Delaux P.-M."/>
            <person name="Quint M."/>
            <person name="TheiBen G."/>
            <person name="Hagemann M."/>
            <person name="Harholt J."/>
            <person name="Dunand C."/>
            <person name="Zachgo S."/>
            <person name="Langdale J."/>
            <person name="Maumus F."/>
            <person name="Straeten D.V.D."/>
            <person name="Gould S.B."/>
            <person name="Rensing S.A."/>
        </authorList>
    </citation>
    <scope>NUCLEOTIDE SEQUENCE [LARGE SCALE GENOMIC DNA]</scope>
    <source>
        <strain evidence="3 4">S276</strain>
    </source>
</reference>
<dbReference type="AlphaFoldDB" id="A0A388K7V2"/>
<evidence type="ECO:0000313" key="3">
    <source>
        <dbReference type="EMBL" id="GBG66117.1"/>
    </source>
</evidence>
<comment type="caution">
    <text evidence="3">The sequence shown here is derived from an EMBL/GenBank/DDBJ whole genome shotgun (WGS) entry which is preliminary data.</text>
</comment>
<dbReference type="EMBL" id="BFEA01000069">
    <property type="protein sequence ID" value="GBG66117.1"/>
    <property type="molecule type" value="Genomic_DNA"/>
</dbReference>
<organism evidence="3 4">
    <name type="scientific">Chara braunii</name>
    <name type="common">Braun's stonewort</name>
    <dbReference type="NCBI Taxonomy" id="69332"/>
    <lineage>
        <taxon>Eukaryota</taxon>
        <taxon>Viridiplantae</taxon>
        <taxon>Streptophyta</taxon>
        <taxon>Charophyceae</taxon>
        <taxon>Charales</taxon>
        <taxon>Characeae</taxon>
        <taxon>Chara</taxon>
    </lineage>
</organism>
<gene>
    <name evidence="3" type="ORF">CBR_g55461</name>
</gene>
<accession>A0A388K7V2</accession>
<feature type="transmembrane region" description="Helical" evidence="2">
    <location>
        <begin position="21"/>
        <end position="42"/>
    </location>
</feature>
<keyword evidence="2" id="KW-0472">Membrane</keyword>
<feature type="region of interest" description="Disordered" evidence="1">
    <location>
        <begin position="490"/>
        <end position="514"/>
    </location>
</feature>
<evidence type="ECO:0000256" key="1">
    <source>
        <dbReference type="SAM" id="MobiDB-lite"/>
    </source>
</evidence>
<keyword evidence="2" id="KW-1133">Transmembrane helix</keyword>
<evidence type="ECO:0000313" key="4">
    <source>
        <dbReference type="Proteomes" id="UP000265515"/>
    </source>
</evidence>
<feature type="transmembrane region" description="Helical" evidence="2">
    <location>
        <begin position="158"/>
        <end position="186"/>
    </location>
</feature>
<evidence type="ECO:0000256" key="2">
    <source>
        <dbReference type="SAM" id="Phobius"/>
    </source>
</evidence>
<dbReference type="InterPro" id="IPR016024">
    <property type="entry name" value="ARM-type_fold"/>
</dbReference>
<keyword evidence="4" id="KW-1185">Reference proteome</keyword>
<protein>
    <submittedName>
        <fullName evidence="3">Uncharacterized protein</fullName>
    </submittedName>
</protein>
<dbReference type="Gramene" id="GBG66117">
    <property type="protein sequence ID" value="GBG66117"/>
    <property type="gene ID" value="CBR_g55461"/>
</dbReference>
<proteinExistence type="predicted"/>
<dbReference type="SUPFAM" id="SSF48371">
    <property type="entry name" value="ARM repeat"/>
    <property type="match status" value="1"/>
</dbReference>
<feature type="transmembrane region" description="Helical" evidence="2">
    <location>
        <begin position="109"/>
        <end position="134"/>
    </location>
</feature>